<keyword evidence="3" id="KW-0732">Signal</keyword>
<comment type="caution">
    <text evidence="4">The sequence shown here is derived from an EMBL/GenBank/DDBJ whole genome shotgun (WGS) entry which is preliminary data.</text>
</comment>
<name>A0ABT7QN62_9GAMM</name>
<dbReference type="PANTHER" id="PTHR30023">
    <property type="entry name" value="D-ALANYL-D-ALANINE CARBOXYPEPTIDASE"/>
    <property type="match status" value="1"/>
</dbReference>
<gene>
    <name evidence="4" type="primary">dacB</name>
    <name evidence="4" type="ORF">NQX30_07155</name>
</gene>
<dbReference type="InterPro" id="IPR000667">
    <property type="entry name" value="Peptidase_S13"/>
</dbReference>
<dbReference type="Proteomes" id="UP001168167">
    <property type="component" value="Unassembled WGS sequence"/>
</dbReference>
<evidence type="ECO:0000313" key="4">
    <source>
        <dbReference type="EMBL" id="MDM5148138.1"/>
    </source>
</evidence>
<dbReference type="GO" id="GO:0009002">
    <property type="term" value="F:serine-type D-Ala-D-Ala carboxypeptidase activity"/>
    <property type="evidence" value="ECO:0007669"/>
    <property type="project" value="UniProtKB-EC"/>
</dbReference>
<reference evidence="4" key="2">
    <citation type="journal article" date="2023" name="Microbiome">
        <title>Synthase-selected sorting approach identifies a beta-lactone synthase in a nudibranch symbiotic bacterium.</title>
        <authorList>
            <person name="Dzunkova M."/>
            <person name="La Clair J.J."/>
            <person name="Tyml T."/>
            <person name="Doud D."/>
            <person name="Schulz F."/>
            <person name="Piquer-Esteban S."/>
            <person name="Porcel Sanchis D."/>
            <person name="Osborn A."/>
            <person name="Robinson D."/>
            <person name="Louie K.B."/>
            <person name="Bowen B.P."/>
            <person name="Bowers R.M."/>
            <person name="Lee J."/>
            <person name="Arnau V."/>
            <person name="Diaz-Villanueva W."/>
            <person name="Stepanauskas R."/>
            <person name="Gosliner T."/>
            <person name="Date S.V."/>
            <person name="Northen T.R."/>
            <person name="Cheng J.F."/>
            <person name="Burkart M.D."/>
            <person name="Woyke T."/>
        </authorList>
    </citation>
    <scope>NUCLEOTIDE SEQUENCE</scope>
    <source>
        <strain evidence="4">Df01</strain>
    </source>
</reference>
<evidence type="ECO:0000313" key="5">
    <source>
        <dbReference type="Proteomes" id="UP001168167"/>
    </source>
</evidence>
<dbReference type="NCBIfam" id="TIGR00666">
    <property type="entry name" value="PBP4"/>
    <property type="match status" value="1"/>
</dbReference>
<reference evidence="4" key="1">
    <citation type="submission" date="2022-08" db="EMBL/GenBank/DDBJ databases">
        <authorList>
            <person name="Dzunkova M."/>
            <person name="La Clair J."/>
            <person name="Tyml T."/>
            <person name="Doud D."/>
            <person name="Schulz F."/>
            <person name="Piquer S."/>
            <person name="Porcel Sanchis D."/>
            <person name="Osborn A."/>
            <person name="Robinson D."/>
            <person name="Louie K.B."/>
            <person name="Bowen B.P."/>
            <person name="Bowers R."/>
            <person name="Lee J."/>
            <person name="Arnau Llombart V."/>
            <person name="Diaz Villanueva W."/>
            <person name="Gosliner T."/>
            <person name="Northen T."/>
            <person name="Cheng J.-F."/>
            <person name="Burkart M.D."/>
            <person name="Woyke T."/>
        </authorList>
    </citation>
    <scope>NUCLEOTIDE SEQUENCE</scope>
    <source>
        <strain evidence="4">Df01</strain>
    </source>
</reference>
<keyword evidence="2 4" id="KW-0378">Hydrolase</keyword>
<feature type="signal peptide" evidence="3">
    <location>
        <begin position="1"/>
        <end position="26"/>
    </location>
</feature>
<protein>
    <submittedName>
        <fullName evidence="4">D-alanyl-D-alanine carboxypeptidase/D-alanyl-D-alanine-endopeptidase</fullName>
        <ecNumber evidence="4">3.4.16.4</ecNumber>
    </submittedName>
</protein>
<dbReference type="PRINTS" id="PR00922">
    <property type="entry name" value="DADACBPTASE3"/>
</dbReference>
<sequence length="471" mass="52185">MIIFSRLFYCRLLLGLLALTVFSVNAAPLPRDIQQLAKKHRIRTDKIGIVIQRVGDDKPLLSYQAEKAFNPASAVKIFTTVAAIDLLGHAHRWETTFAHTGAIKDGILQGDLYLIGSGDPQITLENFFLLLHDLRNRGLHTINGQLVIDNTFFNLPPHIASAFDGAPLKSYNAGAGALAVNFNAQQIVLQPQEKKIHVYVDPPNDNIVIDNQLRPGKGRCSSWRNKIRERYLGNETRITVSLKGIFPPRCGQQSFYISALSHEANAAGVFGALWKQLGGKWNGQWRIEKVPPTAVTLTVFESPPLSQAITSMNKFSNNVIARNLFLSLADSNTSRTLATAREAFHQWAAERGISGGGFFVDNGSGLSRQTRVQPAQIAILLQYLWAHPLRAEMIASLPVLGIDGTLRKRLKKLPMQGHLKTGSLAAVKSIAGFLRDEAGQDILFICLTEEQNNNQAKQFQDSLMKWARRQP</sequence>
<proteinExistence type="inferred from homology"/>
<accession>A0ABT7QN62</accession>
<dbReference type="InterPro" id="IPR012338">
    <property type="entry name" value="Beta-lactam/transpept-like"/>
</dbReference>
<keyword evidence="5" id="KW-1185">Reference proteome</keyword>
<comment type="similarity">
    <text evidence="1">Belongs to the peptidase S13 family.</text>
</comment>
<evidence type="ECO:0000256" key="2">
    <source>
        <dbReference type="ARBA" id="ARBA00022801"/>
    </source>
</evidence>
<keyword evidence="4" id="KW-0645">Protease</keyword>
<feature type="chain" id="PRO_5047256638" evidence="3">
    <location>
        <begin position="27"/>
        <end position="471"/>
    </location>
</feature>
<dbReference type="PANTHER" id="PTHR30023:SF0">
    <property type="entry name" value="PENICILLIN-SENSITIVE CARBOXYPEPTIDASE A"/>
    <property type="match status" value="1"/>
</dbReference>
<dbReference type="Gene3D" id="3.40.710.10">
    <property type="entry name" value="DD-peptidase/beta-lactamase superfamily"/>
    <property type="match status" value="1"/>
</dbReference>
<dbReference type="Gene3D" id="3.50.80.20">
    <property type="entry name" value="D-Ala-D-Ala carboxypeptidase C, peptidase S13"/>
    <property type="match status" value="1"/>
</dbReference>
<dbReference type="SUPFAM" id="SSF56601">
    <property type="entry name" value="beta-lactamase/transpeptidase-like"/>
    <property type="match status" value="1"/>
</dbReference>
<dbReference type="EMBL" id="JANQAO010000004">
    <property type="protein sequence ID" value="MDM5148138.1"/>
    <property type="molecule type" value="Genomic_DNA"/>
</dbReference>
<organism evidence="4 5">
    <name type="scientific">Candidatus Doriopsillibacter californiensis</name>
    <dbReference type="NCBI Taxonomy" id="2970740"/>
    <lineage>
        <taxon>Bacteria</taxon>
        <taxon>Pseudomonadati</taxon>
        <taxon>Pseudomonadota</taxon>
        <taxon>Gammaproteobacteria</taxon>
        <taxon>Candidatus Tethybacterales</taxon>
        <taxon>Candidatus Persebacteraceae</taxon>
        <taxon>Candidatus Doriopsillibacter</taxon>
    </lineage>
</organism>
<dbReference type="EC" id="3.4.16.4" evidence="4"/>
<keyword evidence="4" id="KW-0121">Carboxypeptidase</keyword>
<dbReference type="Pfam" id="PF02113">
    <property type="entry name" value="Peptidase_S13"/>
    <property type="match status" value="1"/>
</dbReference>
<evidence type="ECO:0000256" key="3">
    <source>
        <dbReference type="SAM" id="SignalP"/>
    </source>
</evidence>
<evidence type="ECO:0000256" key="1">
    <source>
        <dbReference type="ARBA" id="ARBA00006096"/>
    </source>
</evidence>